<sequence length="154" mass="16883">MAQTPFYQRLRVELQLGYAVFSGLRQINGQTGLLFGVQSPHASTAQIFEHIRNFLVDLPNLVSALDETSFTQARAALAQQFSSEALGVSQASDLLWQSKLAGHPSDYLTALYTALMALDQDTTLKAAQQTTQPDSRWLCVATGPVTETFYPGRS</sequence>
<gene>
    <name evidence="3" type="ORF">PS685_01194</name>
</gene>
<organism evidence="3 4">
    <name type="scientific">Pseudomonas fluorescens</name>
    <dbReference type="NCBI Taxonomy" id="294"/>
    <lineage>
        <taxon>Bacteria</taxon>
        <taxon>Pseudomonadati</taxon>
        <taxon>Pseudomonadota</taxon>
        <taxon>Gammaproteobacteria</taxon>
        <taxon>Pseudomonadales</taxon>
        <taxon>Pseudomonadaceae</taxon>
        <taxon>Pseudomonas</taxon>
    </lineage>
</organism>
<dbReference type="Proteomes" id="UP000326437">
    <property type="component" value="Unassembled WGS sequence"/>
</dbReference>
<dbReference type="Pfam" id="PF22456">
    <property type="entry name" value="PqqF-like_C_4"/>
    <property type="match status" value="1"/>
</dbReference>
<dbReference type="SUPFAM" id="SSF63411">
    <property type="entry name" value="LuxS/MPP-like metallohydrolase"/>
    <property type="match status" value="1"/>
</dbReference>
<name>A0A5E6YIQ3_PSEFL</name>
<dbReference type="InterPro" id="IPR050626">
    <property type="entry name" value="Peptidase_M16"/>
</dbReference>
<feature type="domain" description="Coenzyme PQQ synthesis protein F-like C-terminal lobe" evidence="2">
    <location>
        <begin position="2"/>
        <end position="96"/>
    </location>
</feature>
<evidence type="ECO:0000256" key="1">
    <source>
        <dbReference type="ARBA" id="ARBA00022723"/>
    </source>
</evidence>
<dbReference type="PANTHER" id="PTHR43690:SF18">
    <property type="entry name" value="INSULIN-DEGRADING ENZYME-RELATED"/>
    <property type="match status" value="1"/>
</dbReference>
<reference evidence="3 4" key="1">
    <citation type="submission" date="2019-09" db="EMBL/GenBank/DDBJ databases">
        <authorList>
            <person name="Chandra G."/>
            <person name="Truman W A."/>
        </authorList>
    </citation>
    <scope>NUCLEOTIDE SEQUENCE [LARGE SCALE GENOMIC DNA]</scope>
    <source>
        <strain evidence="3">PS685</strain>
    </source>
</reference>
<dbReference type="PANTHER" id="PTHR43690">
    <property type="entry name" value="NARDILYSIN"/>
    <property type="match status" value="1"/>
</dbReference>
<evidence type="ECO:0000313" key="3">
    <source>
        <dbReference type="EMBL" id="VVN53356.1"/>
    </source>
</evidence>
<keyword evidence="1" id="KW-0479">Metal-binding</keyword>
<evidence type="ECO:0000313" key="4">
    <source>
        <dbReference type="Proteomes" id="UP000326437"/>
    </source>
</evidence>
<dbReference type="Gene3D" id="3.30.830.10">
    <property type="entry name" value="Metalloenzyme, LuxS/M16 peptidase-like"/>
    <property type="match status" value="1"/>
</dbReference>
<protein>
    <recommendedName>
        <fullName evidence="2">Coenzyme PQQ synthesis protein F-like C-terminal lobe domain-containing protein</fullName>
    </recommendedName>
</protein>
<dbReference type="AlphaFoldDB" id="A0A5E6YIQ3"/>
<proteinExistence type="predicted"/>
<evidence type="ECO:0000259" key="2">
    <source>
        <dbReference type="Pfam" id="PF22456"/>
    </source>
</evidence>
<dbReference type="InterPro" id="IPR011249">
    <property type="entry name" value="Metalloenz_LuxS/M16"/>
</dbReference>
<dbReference type="InterPro" id="IPR054734">
    <property type="entry name" value="PqqF-like_C_4"/>
</dbReference>
<accession>A0A5E6YIQ3</accession>
<dbReference type="EMBL" id="CABVHO010000007">
    <property type="protein sequence ID" value="VVN53356.1"/>
    <property type="molecule type" value="Genomic_DNA"/>
</dbReference>
<dbReference type="GO" id="GO:0046872">
    <property type="term" value="F:metal ion binding"/>
    <property type="evidence" value="ECO:0007669"/>
    <property type="project" value="UniProtKB-KW"/>
</dbReference>